<dbReference type="InterPro" id="IPR003656">
    <property type="entry name" value="Znf_BED"/>
</dbReference>
<dbReference type="InterPro" id="IPR036236">
    <property type="entry name" value="Znf_C2H2_sf"/>
</dbReference>
<dbReference type="InterPro" id="IPR001965">
    <property type="entry name" value="Znf_PHD"/>
</dbReference>
<evidence type="ECO:0000256" key="6">
    <source>
        <dbReference type="PROSITE-ProRule" id="PRU00027"/>
    </source>
</evidence>
<dbReference type="GO" id="GO:0003677">
    <property type="term" value="F:DNA binding"/>
    <property type="evidence" value="ECO:0007669"/>
    <property type="project" value="InterPro"/>
</dbReference>
<evidence type="ECO:0000256" key="4">
    <source>
        <dbReference type="ARBA" id="ARBA00022833"/>
    </source>
</evidence>
<dbReference type="SMART" id="SM00249">
    <property type="entry name" value="PHD"/>
    <property type="match status" value="1"/>
</dbReference>
<dbReference type="GO" id="GO:0008270">
    <property type="term" value="F:zinc ion binding"/>
    <property type="evidence" value="ECO:0007669"/>
    <property type="project" value="UniProtKB-KW"/>
</dbReference>
<dbReference type="Pfam" id="PF02892">
    <property type="entry name" value="zf-BED"/>
    <property type="match status" value="1"/>
</dbReference>
<dbReference type="SUPFAM" id="SSF57667">
    <property type="entry name" value="beta-beta-alpha zinc fingers"/>
    <property type="match status" value="1"/>
</dbReference>
<evidence type="ECO:0000256" key="5">
    <source>
        <dbReference type="ARBA" id="ARBA00023242"/>
    </source>
</evidence>
<feature type="compositionally biased region" description="Polar residues" evidence="7">
    <location>
        <begin position="268"/>
        <end position="283"/>
    </location>
</feature>
<accession>A0A0F8CSE5</accession>
<evidence type="ECO:0000256" key="7">
    <source>
        <dbReference type="SAM" id="MobiDB-lite"/>
    </source>
</evidence>
<evidence type="ECO:0000256" key="3">
    <source>
        <dbReference type="ARBA" id="ARBA00022771"/>
    </source>
</evidence>
<comment type="subcellular location">
    <subcellularLocation>
        <location evidence="1">Nucleus</location>
    </subcellularLocation>
</comment>
<evidence type="ECO:0000313" key="10">
    <source>
        <dbReference type="EMBL" id="KKF26179.1"/>
    </source>
</evidence>
<dbReference type="EMBL" id="KQ041483">
    <property type="protein sequence ID" value="KKF26179.1"/>
    <property type="molecule type" value="Genomic_DNA"/>
</dbReference>
<dbReference type="InterPro" id="IPR013083">
    <property type="entry name" value="Znf_RING/FYVE/PHD"/>
</dbReference>
<dbReference type="GO" id="GO:0005634">
    <property type="term" value="C:nucleus"/>
    <property type="evidence" value="ECO:0007669"/>
    <property type="project" value="UniProtKB-SubCell"/>
</dbReference>
<feature type="region of interest" description="Disordered" evidence="7">
    <location>
        <begin position="327"/>
        <end position="361"/>
    </location>
</feature>
<dbReference type="PANTHER" id="PTHR12420">
    <property type="entry name" value="PHD FINGER PROTEIN"/>
    <property type="match status" value="1"/>
</dbReference>
<dbReference type="Pfam" id="PF13771">
    <property type="entry name" value="zf-HC5HC2H"/>
    <property type="match status" value="1"/>
</dbReference>
<dbReference type="SMART" id="SM00614">
    <property type="entry name" value="ZnF_BED"/>
    <property type="match status" value="1"/>
</dbReference>
<name>A0A0F8CSE5_LARCR</name>
<sequence>MNTSLRFVLYSSGIFCRDSPQFDDLFGFSVDDVIGEVRRGNKLICSHCKKKGATAGCEVVRCKKSFHYPCAVTAGAKIIEDADEGSYGLYCVRHSEPPGNGVSVNGIKTSKNYSDATPAKIVSCQTSQKRSSSGDSTAAGPVRSPSCTPSTSKRRRSFDDKIMATRYRRSKAWEHFKQCGERSVRCSLCGAGLAFHGSTTAMHAHLRRKHVIVEACEPARSDFVYLLRLEEKTPKRKSEGWNGMVSDSSSDSADADMAMFAPLEFDSDSSANSVPEVAESQSLLPPVDNGTDPLRRSNTPTAQPVTVMDGEIVKEEEEFSPVMIDHTSEPTVPQQTSVSPPPSPDRSTAAPPETVSNPKPSIDSTRFWKSCNAAHCTQAVFADFIREMEGISSRIQSDEASQEDYDCALRVMEASGKLTALVIRQQEELVRKRSELQKAEAAVMEVLSALKR</sequence>
<evidence type="ECO:0000259" key="9">
    <source>
        <dbReference type="PROSITE" id="PS51805"/>
    </source>
</evidence>
<keyword evidence="5" id="KW-0539">Nucleus</keyword>
<dbReference type="InterPro" id="IPR051188">
    <property type="entry name" value="PHD-type_Zinc_Finger"/>
</dbReference>
<feature type="region of interest" description="Disordered" evidence="7">
    <location>
        <begin position="267"/>
        <end position="302"/>
    </location>
</feature>
<feature type="region of interest" description="Disordered" evidence="7">
    <location>
        <begin position="124"/>
        <end position="155"/>
    </location>
</feature>
<feature type="compositionally biased region" description="Polar residues" evidence="7">
    <location>
        <begin position="124"/>
        <end position="136"/>
    </location>
</feature>
<dbReference type="PROSITE" id="PS51805">
    <property type="entry name" value="EPHD"/>
    <property type="match status" value="1"/>
</dbReference>
<dbReference type="AlphaFoldDB" id="A0A0F8CSE5"/>
<gene>
    <name evidence="10" type="ORF">EH28_00510</name>
</gene>
<keyword evidence="3 6" id="KW-0863">Zinc-finger</keyword>
<evidence type="ECO:0000256" key="2">
    <source>
        <dbReference type="ARBA" id="ARBA00022723"/>
    </source>
</evidence>
<reference evidence="10" key="1">
    <citation type="journal article" date="2015" name="PLoS Genet.">
        <title>Genome Sequencing of the Perciform Fish Larimichthys crocea Provides Insights into Molecular and Genetic Mechanisms of Stress Adaptation.</title>
        <authorList>
            <person name="Ao J."/>
            <person name="Mu Y."/>
            <person name="Xiang L.X."/>
            <person name="Fan D."/>
            <person name="Feng M."/>
            <person name="Zhang S."/>
            <person name="Shi Q."/>
            <person name="Zhu L.Y."/>
            <person name="Li T."/>
            <person name="Ding Y."/>
            <person name="Nie L."/>
            <person name="Li Q."/>
            <person name="Dong W.R."/>
            <person name="Jiang L."/>
            <person name="Sun B."/>
            <person name="Zhang X."/>
            <person name="Li M."/>
            <person name="Zhang H.Q."/>
            <person name="Xie S."/>
            <person name="Zhu Y."/>
            <person name="Jiang X."/>
            <person name="Wang X."/>
            <person name="Mu P."/>
            <person name="Chen W."/>
            <person name="Yue Z."/>
            <person name="Wang Z."/>
            <person name="Wang J."/>
            <person name="Shao J.Z."/>
            <person name="Chen X."/>
        </authorList>
    </citation>
    <scope>NUCLEOTIDE SEQUENCE [LARGE SCALE GENOMIC DNA]</scope>
    <source>
        <strain evidence="10">SSNF</strain>
        <tissue evidence="10">Blood</tissue>
    </source>
</reference>
<dbReference type="PROSITE" id="PS50808">
    <property type="entry name" value="ZF_BED"/>
    <property type="match status" value="1"/>
</dbReference>
<organism evidence="10">
    <name type="scientific">Larimichthys crocea</name>
    <name type="common">Large yellow croaker</name>
    <name type="synonym">Pseudosciaena crocea</name>
    <dbReference type="NCBI Taxonomy" id="215358"/>
    <lineage>
        <taxon>Eukaryota</taxon>
        <taxon>Metazoa</taxon>
        <taxon>Chordata</taxon>
        <taxon>Craniata</taxon>
        <taxon>Vertebrata</taxon>
        <taxon>Euteleostomi</taxon>
        <taxon>Actinopterygii</taxon>
        <taxon>Neopterygii</taxon>
        <taxon>Teleostei</taxon>
        <taxon>Neoteleostei</taxon>
        <taxon>Acanthomorphata</taxon>
        <taxon>Eupercaria</taxon>
        <taxon>Sciaenidae</taxon>
        <taxon>Larimichthys</taxon>
    </lineage>
</organism>
<feature type="domain" description="BED-type" evidence="8">
    <location>
        <begin position="167"/>
        <end position="210"/>
    </location>
</feature>
<dbReference type="PANTHER" id="PTHR12420:SF4">
    <property type="entry name" value="PHD FINGER PROTEIN 11"/>
    <property type="match status" value="1"/>
</dbReference>
<evidence type="ECO:0000259" key="8">
    <source>
        <dbReference type="PROSITE" id="PS50808"/>
    </source>
</evidence>
<dbReference type="Gene3D" id="3.30.40.10">
    <property type="entry name" value="Zinc/RING finger domain, C3HC4 (zinc finger)"/>
    <property type="match status" value="1"/>
</dbReference>
<evidence type="ECO:0000256" key="1">
    <source>
        <dbReference type="ARBA" id="ARBA00004123"/>
    </source>
</evidence>
<proteinExistence type="predicted"/>
<keyword evidence="4" id="KW-0862">Zinc</keyword>
<feature type="domain" description="PHD-type" evidence="9">
    <location>
        <begin position="1"/>
        <end position="95"/>
    </location>
</feature>
<protein>
    <submittedName>
        <fullName evidence="10">PHD finger protein 6</fullName>
    </submittedName>
</protein>
<keyword evidence="2" id="KW-0479">Metal-binding</keyword>
<dbReference type="InterPro" id="IPR034732">
    <property type="entry name" value="EPHD"/>
</dbReference>